<keyword evidence="1" id="KW-0472">Membrane</keyword>
<dbReference type="RefSeq" id="WP_111506710.1">
    <property type="nucleotide sequence ID" value="NZ_QKYN01000149.1"/>
</dbReference>
<dbReference type="InterPro" id="IPR029058">
    <property type="entry name" value="AB_hydrolase_fold"/>
</dbReference>
<keyword evidence="1" id="KW-0812">Transmembrane</keyword>
<proteinExistence type="predicted"/>
<protein>
    <submittedName>
        <fullName evidence="2">Uncharacterized protein</fullName>
    </submittedName>
</protein>
<gene>
    <name evidence="2" type="ORF">DN069_31825</name>
</gene>
<sequence>MTLWWSAALIAAGATLGVGLAGSAFGAWREERAGRVYELTPRYVRVAGRGLAAAVALLAAVVGAVMSAVGGPGSNGSGEGMGNGAAPAEQPVAAVAPVRPSSPQPDSDRAHASASAAPAVLAVVGQPSGGRLYLGTLPGVPGRVRVWVPAQYGAHDGTHPGSAALQGIVVRAPQGELAEVWEGLAGAVTAGHANPFVAVAPEDPCALAADDTALRGAVAGRFRVASRSRSWAELGVDGGSSCAVAAELTHPDAYAGAAALGGALPRPAASGGGASSLPPGIRLALAQAHRDTAGQAEANRLRSALQGAPDAAVRLSSVVRDATTGRERFRLVRMAADYVTEEFAAAAHH</sequence>
<dbReference type="AlphaFoldDB" id="A0A2X0IVH4"/>
<keyword evidence="3" id="KW-1185">Reference proteome</keyword>
<dbReference type="Proteomes" id="UP000248889">
    <property type="component" value="Unassembled WGS sequence"/>
</dbReference>
<evidence type="ECO:0000256" key="1">
    <source>
        <dbReference type="SAM" id="Phobius"/>
    </source>
</evidence>
<accession>A0A2X0IVH4</accession>
<evidence type="ECO:0000313" key="2">
    <source>
        <dbReference type="EMBL" id="RAG81636.1"/>
    </source>
</evidence>
<dbReference type="Gene3D" id="3.40.50.1820">
    <property type="entry name" value="alpha/beta hydrolase"/>
    <property type="match status" value="1"/>
</dbReference>
<keyword evidence="1" id="KW-1133">Transmembrane helix</keyword>
<evidence type="ECO:0000313" key="3">
    <source>
        <dbReference type="Proteomes" id="UP000248889"/>
    </source>
</evidence>
<comment type="caution">
    <text evidence="2">The sequence shown here is derived from an EMBL/GenBank/DDBJ whole genome shotgun (WGS) entry which is preliminary data.</text>
</comment>
<feature type="transmembrane region" description="Helical" evidence="1">
    <location>
        <begin position="50"/>
        <end position="71"/>
    </location>
</feature>
<organism evidence="2 3">
    <name type="scientific">Streptacidiphilus pinicola</name>
    <dbReference type="NCBI Taxonomy" id="2219663"/>
    <lineage>
        <taxon>Bacteria</taxon>
        <taxon>Bacillati</taxon>
        <taxon>Actinomycetota</taxon>
        <taxon>Actinomycetes</taxon>
        <taxon>Kitasatosporales</taxon>
        <taxon>Streptomycetaceae</taxon>
        <taxon>Streptacidiphilus</taxon>
    </lineage>
</organism>
<reference evidence="2 3" key="1">
    <citation type="submission" date="2018-06" db="EMBL/GenBank/DDBJ databases">
        <title>Streptacidiphilus pinicola sp. nov., isolated from pine grove soil.</title>
        <authorList>
            <person name="Roh S.G."/>
            <person name="Park S."/>
            <person name="Kim M.-K."/>
            <person name="Yun B.-R."/>
            <person name="Park J."/>
            <person name="Kim M.J."/>
            <person name="Kim Y.S."/>
            <person name="Kim S.B."/>
        </authorList>
    </citation>
    <scope>NUCLEOTIDE SEQUENCE [LARGE SCALE GENOMIC DNA]</scope>
    <source>
        <strain evidence="2 3">MMS16-CNU450</strain>
    </source>
</reference>
<name>A0A2X0IVH4_9ACTN</name>
<dbReference type="EMBL" id="QKYN01000149">
    <property type="protein sequence ID" value="RAG81636.1"/>
    <property type="molecule type" value="Genomic_DNA"/>
</dbReference>
<dbReference type="SUPFAM" id="SSF53474">
    <property type="entry name" value="alpha/beta-Hydrolases"/>
    <property type="match status" value="1"/>
</dbReference>
<dbReference type="OrthoDB" id="3852554at2"/>